<sequence length="530" mass="58012">MRRSVALAITAAAASSALVAAALPAQAAPGRTPSGPAGYRPHLDWKSCGDAANPRLLCAKLEVPLDHARPDGPKIKIAVNRLPATAPAGERQGPILLNPGGPGISGLWMAPWVPSKMPADVAASYDWIGFDLRGTQSSEPHMACDPNYFNGPRPDYQPSAGTEQTWLRKAASYAADCASKYADLLPHLRTVDIVRDMDDIRQAMGAKKISFFGWSYGTTLGSTYGALYPSHVKRLVLDSIVGPHISWYEQNVRQDLQHEKRFKAFTQWVAKADGTYHLGTDPSGVERKWYAMRASLGENPVDGRIGADEWDDTQLAGGYDPAKWPRLATVLAAYTNGKDAGPLRAAYDKYAAPDPNDDAFDLYNAVQCSDSTWPRDWSFWRRDQARIDKKAHFYTYSNMWYNAACVFWPGKGGERTPITGKKLPTALLFQATEDAATVYQGGVEMAKAMPNSRFVVEQGGGRHAITLAGNACLDKPLIDYLRDGTLPKDHGLVDLRCAKTPDPTPAWVGVAKAKAQPDETVRPLDHYRIR</sequence>
<dbReference type="PANTHER" id="PTHR43248:SF29">
    <property type="entry name" value="TRIPEPTIDYL AMINOPEPTIDASE"/>
    <property type="match status" value="1"/>
</dbReference>
<accession>A0ABV9TSN3</accession>
<proteinExistence type="inferred from homology"/>
<organism evidence="6 7">
    <name type="scientific">Actinomadura gamaensis</name>
    <dbReference type="NCBI Taxonomy" id="1763541"/>
    <lineage>
        <taxon>Bacteria</taxon>
        <taxon>Bacillati</taxon>
        <taxon>Actinomycetota</taxon>
        <taxon>Actinomycetes</taxon>
        <taxon>Streptosporangiales</taxon>
        <taxon>Thermomonosporaceae</taxon>
        <taxon>Actinomadura</taxon>
    </lineage>
</organism>
<comment type="similarity">
    <text evidence="1">Belongs to the peptidase S33 family.</text>
</comment>
<evidence type="ECO:0000313" key="6">
    <source>
        <dbReference type="EMBL" id="MFC4906285.1"/>
    </source>
</evidence>
<dbReference type="Proteomes" id="UP001595872">
    <property type="component" value="Unassembled WGS sequence"/>
</dbReference>
<evidence type="ECO:0000256" key="2">
    <source>
        <dbReference type="ARBA" id="ARBA00022729"/>
    </source>
</evidence>
<dbReference type="PANTHER" id="PTHR43248">
    <property type="entry name" value="2-SUCCINYL-6-HYDROXY-2,4-CYCLOHEXADIENE-1-CARBOXYLATE SYNTHASE"/>
    <property type="match status" value="1"/>
</dbReference>
<feature type="chain" id="PRO_5046360026" evidence="4">
    <location>
        <begin position="28"/>
        <end position="530"/>
    </location>
</feature>
<dbReference type="GO" id="GO:0016787">
    <property type="term" value="F:hydrolase activity"/>
    <property type="evidence" value="ECO:0007669"/>
    <property type="project" value="UniProtKB-KW"/>
</dbReference>
<dbReference type="InterPro" id="IPR000073">
    <property type="entry name" value="AB_hydrolase_1"/>
</dbReference>
<comment type="caution">
    <text evidence="6">The sequence shown here is derived from an EMBL/GenBank/DDBJ whole genome shotgun (WGS) entry which is preliminary data.</text>
</comment>
<evidence type="ECO:0000256" key="3">
    <source>
        <dbReference type="ARBA" id="ARBA00022801"/>
    </source>
</evidence>
<evidence type="ECO:0000259" key="5">
    <source>
        <dbReference type="Pfam" id="PF00561"/>
    </source>
</evidence>
<evidence type="ECO:0000256" key="1">
    <source>
        <dbReference type="ARBA" id="ARBA00010088"/>
    </source>
</evidence>
<evidence type="ECO:0000256" key="4">
    <source>
        <dbReference type="SAM" id="SignalP"/>
    </source>
</evidence>
<gene>
    <name evidence="6" type="ORF">ACFPCY_03060</name>
</gene>
<dbReference type="EMBL" id="JBHSIT010000001">
    <property type="protein sequence ID" value="MFC4906285.1"/>
    <property type="molecule type" value="Genomic_DNA"/>
</dbReference>
<feature type="signal peptide" evidence="4">
    <location>
        <begin position="1"/>
        <end position="27"/>
    </location>
</feature>
<keyword evidence="7" id="KW-1185">Reference proteome</keyword>
<reference evidence="7" key="1">
    <citation type="journal article" date="2019" name="Int. J. Syst. Evol. Microbiol.">
        <title>The Global Catalogue of Microorganisms (GCM) 10K type strain sequencing project: providing services to taxonomists for standard genome sequencing and annotation.</title>
        <authorList>
            <consortium name="The Broad Institute Genomics Platform"/>
            <consortium name="The Broad Institute Genome Sequencing Center for Infectious Disease"/>
            <person name="Wu L."/>
            <person name="Ma J."/>
        </authorList>
    </citation>
    <scope>NUCLEOTIDE SEQUENCE [LARGE SCALE GENOMIC DNA]</scope>
    <source>
        <strain evidence="7">KLKA75</strain>
    </source>
</reference>
<dbReference type="RefSeq" id="WP_378251995.1">
    <property type="nucleotide sequence ID" value="NZ_JBHSIT010000001.1"/>
</dbReference>
<dbReference type="InterPro" id="IPR051601">
    <property type="entry name" value="Serine_prot/Carboxylest_S33"/>
</dbReference>
<keyword evidence="2 4" id="KW-0732">Signal</keyword>
<dbReference type="InterPro" id="IPR029058">
    <property type="entry name" value="AB_hydrolase_fold"/>
</dbReference>
<name>A0ABV9TSN3_9ACTN</name>
<dbReference type="Pfam" id="PF00561">
    <property type="entry name" value="Abhydrolase_1"/>
    <property type="match status" value="1"/>
</dbReference>
<keyword evidence="3 6" id="KW-0378">Hydrolase</keyword>
<feature type="domain" description="AB hydrolase-1" evidence="5">
    <location>
        <begin position="94"/>
        <end position="464"/>
    </location>
</feature>
<dbReference type="Gene3D" id="3.40.50.1820">
    <property type="entry name" value="alpha/beta hydrolase"/>
    <property type="match status" value="1"/>
</dbReference>
<evidence type="ECO:0000313" key="7">
    <source>
        <dbReference type="Proteomes" id="UP001595872"/>
    </source>
</evidence>
<protein>
    <submittedName>
        <fullName evidence="6">Alpha/beta hydrolase</fullName>
    </submittedName>
</protein>
<dbReference type="SUPFAM" id="SSF53474">
    <property type="entry name" value="alpha/beta-Hydrolases"/>
    <property type="match status" value="1"/>
</dbReference>